<evidence type="ECO:0000259" key="1">
    <source>
        <dbReference type="Pfam" id="PF08887"/>
    </source>
</evidence>
<evidence type="ECO:0000313" key="2">
    <source>
        <dbReference type="EMBL" id="PHU33838.1"/>
    </source>
</evidence>
<accession>A0A2G3DS23</accession>
<dbReference type="Pfam" id="PF08887">
    <property type="entry name" value="GAD-like"/>
    <property type="match status" value="1"/>
</dbReference>
<name>A0A2G3DS23_9FIRM</name>
<protein>
    <recommendedName>
        <fullName evidence="1">GAD-related domain-containing protein</fullName>
    </recommendedName>
</protein>
<reference evidence="2 3" key="1">
    <citation type="submission" date="2017-10" db="EMBL/GenBank/DDBJ databases">
        <title>Resolving the taxonomy of Roseburia spp., Eubacterium rectale and Agathobacter spp. through phylogenomic analysis.</title>
        <authorList>
            <person name="Sheridan P.O."/>
            <person name="Walker A.W."/>
            <person name="Duncan S.H."/>
            <person name="Scott K.P."/>
            <person name="Toole P.W.O."/>
            <person name="Luis P."/>
            <person name="Flint H.J."/>
        </authorList>
    </citation>
    <scope>NUCLEOTIDE SEQUENCE [LARGE SCALE GENOMIC DNA]</scope>
    <source>
        <strain evidence="2 3">JK626</strain>
    </source>
</reference>
<dbReference type="Proteomes" id="UP000225889">
    <property type="component" value="Unassembled WGS sequence"/>
</dbReference>
<dbReference type="InterPro" id="IPR014983">
    <property type="entry name" value="GAD-rel"/>
</dbReference>
<organism evidence="2 3">
    <name type="scientific">Pseudobutyrivibrio ruminis</name>
    <dbReference type="NCBI Taxonomy" id="46206"/>
    <lineage>
        <taxon>Bacteria</taxon>
        <taxon>Bacillati</taxon>
        <taxon>Bacillota</taxon>
        <taxon>Clostridia</taxon>
        <taxon>Lachnospirales</taxon>
        <taxon>Lachnospiraceae</taxon>
        <taxon>Pseudobutyrivibrio</taxon>
    </lineage>
</organism>
<reference evidence="2 3" key="2">
    <citation type="submission" date="2017-10" db="EMBL/GenBank/DDBJ databases">
        <authorList>
            <person name="Banno H."/>
            <person name="Chua N.-H."/>
        </authorList>
    </citation>
    <scope>NUCLEOTIDE SEQUENCE [LARGE SCALE GENOMIC DNA]</scope>
    <source>
        <strain evidence="2 3">JK626</strain>
    </source>
</reference>
<dbReference type="EMBL" id="PDYF01000074">
    <property type="protein sequence ID" value="PHU33838.1"/>
    <property type="molecule type" value="Genomic_DNA"/>
</dbReference>
<evidence type="ECO:0000313" key="3">
    <source>
        <dbReference type="Proteomes" id="UP000225889"/>
    </source>
</evidence>
<dbReference type="AlphaFoldDB" id="A0A2G3DS23"/>
<feature type="non-terminal residue" evidence="2">
    <location>
        <position position="60"/>
    </location>
</feature>
<feature type="domain" description="GAD-related" evidence="1">
    <location>
        <begin position="6"/>
        <end position="56"/>
    </location>
</feature>
<sequence>MLHIEKGQDINQELLKKYKSVVPYELTKIWEDFGFCRLVGGYLKVINPEDYQELLNETYF</sequence>
<comment type="caution">
    <text evidence="2">The sequence shown here is derived from an EMBL/GenBank/DDBJ whole genome shotgun (WGS) entry which is preliminary data.</text>
</comment>
<gene>
    <name evidence="2" type="ORF">CSX01_13175</name>
</gene>
<dbReference type="RefSeq" id="WP_278335948.1">
    <property type="nucleotide sequence ID" value="NZ_PDYF01000074.1"/>
</dbReference>
<proteinExistence type="predicted"/>